<evidence type="ECO:0000256" key="1">
    <source>
        <dbReference type="ARBA" id="ARBA00022737"/>
    </source>
</evidence>
<dbReference type="InterPro" id="IPR051222">
    <property type="entry name" value="PPR/CCM1_RNA-binding"/>
</dbReference>
<sequence length="767" mass="88300">MCALLQLRCLPPPLSLSRSFTTHPRRIPKYKTTWNPARAKPLLPTIPLPRVVQEQNEPTLGPHLDRKTLRDIERVTISVDPTDTFRVRCAIYRLNRWLRRANADVLNSRQYVWQAYRFAKAFIPNVASKLPDRAWDILYASQKTRSSVAPGKRRDIQRVPLDVLCQDMRSVGKPFTVQQEVAQLWRDFLHGKQELALKKWEEDRTQFGREGRQDYKAEHLGCGVQMHAHAGHVERARDIMKELENLYPKWKWNHSLRLLVFRACTNSPSNTHHDIAWDLYDQMRATVDKPTLEFYDACFVGFLEARNFQNSKKVFGDMVKLGLIAQDPSKEHINGVLRRFHLLYRLGTDIVKATNIALQAISILPKPYHPHVFGEWLRTANIEKAPAAALQVLELMFQRGHEPKTIHYNLVLRALFHTSQKPHILKAENMAWQMIDTLRKEGLPTTQYPHAAAAISNAFSVDPNTPPSDPLPRKTPRANSVTFALLMRHHANHSQWEHVDYLKRQMNQFSMRSNEDVMNVLMEMHRSQGNLEEVWRTYSSLTNVPDGTPGVFPNGATFRCLWKTLRDVLRQDSSRSKSEFPSPRFLLAENVRWWALVRSRYDARRFHLASAAEEHGALTKLIINCFSSTYDISGSLVALHVLRKHFNILPSGRVAIVLRSQLAYMEIRREDHAGPKAFANKAEQMAQIYSMLMDARLKRMHVTAGQFADMTEEEQGDITLDSLSEFIRVIMKRSCPPEKIESLIDEAKGEIGLPDMSTGDMDAFSTM</sequence>
<dbReference type="Gene3D" id="1.25.40.10">
    <property type="entry name" value="Tetratricopeptide repeat domain"/>
    <property type="match status" value="2"/>
</dbReference>
<name>A0A9P9DR61_9PLEO</name>
<keyword evidence="3" id="KW-1185">Reference proteome</keyword>
<accession>A0A9P9DR61</accession>
<proteinExistence type="predicted"/>
<evidence type="ECO:0000313" key="3">
    <source>
        <dbReference type="Proteomes" id="UP000700596"/>
    </source>
</evidence>
<evidence type="ECO:0008006" key="4">
    <source>
        <dbReference type="Google" id="ProtNLM"/>
    </source>
</evidence>
<dbReference type="AlphaFoldDB" id="A0A9P9DR61"/>
<gene>
    <name evidence="2" type="ORF">B0J11DRAFT_529938</name>
</gene>
<dbReference type="Proteomes" id="UP000700596">
    <property type="component" value="Unassembled WGS sequence"/>
</dbReference>
<dbReference type="EMBL" id="JAGMWT010000008">
    <property type="protein sequence ID" value="KAH7123801.1"/>
    <property type="molecule type" value="Genomic_DNA"/>
</dbReference>
<dbReference type="OrthoDB" id="185373at2759"/>
<evidence type="ECO:0000313" key="2">
    <source>
        <dbReference type="EMBL" id="KAH7123801.1"/>
    </source>
</evidence>
<dbReference type="PANTHER" id="PTHR47942:SF63">
    <property type="entry name" value="PENTATRICOPEPTIDE REPEAT-CONTAINING PROTEIN"/>
    <property type="match status" value="1"/>
</dbReference>
<dbReference type="PANTHER" id="PTHR47942">
    <property type="entry name" value="TETRATRICOPEPTIDE REPEAT (TPR)-LIKE SUPERFAMILY PROTEIN-RELATED"/>
    <property type="match status" value="1"/>
</dbReference>
<dbReference type="InterPro" id="IPR011990">
    <property type="entry name" value="TPR-like_helical_dom_sf"/>
</dbReference>
<comment type="caution">
    <text evidence="2">The sequence shown here is derived from an EMBL/GenBank/DDBJ whole genome shotgun (WGS) entry which is preliminary data.</text>
</comment>
<organism evidence="2 3">
    <name type="scientific">Dendryphion nanum</name>
    <dbReference type="NCBI Taxonomy" id="256645"/>
    <lineage>
        <taxon>Eukaryota</taxon>
        <taxon>Fungi</taxon>
        <taxon>Dikarya</taxon>
        <taxon>Ascomycota</taxon>
        <taxon>Pezizomycotina</taxon>
        <taxon>Dothideomycetes</taxon>
        <taxon>Pleosporomycetidae</taxon>
        <taxon>Pleosporales</taxon>
        <taxon>Torulaceae</taxon>
        <taxon>Dendryphion</taxon>
    </lineage>
</organism>
<keyword evidence="1" id="KW-0677">Repeat</keyword>
<protein>
    <recommendedName>
        <fullName evidence="4">Pentatricopeptide repeat-containing protein</fullName>
    </recommendedName>
</protein>
<reference evidence="2" key="1">
    <citation type="journal article" date="2021" name="Nat. Commun.">
        <title>Genetic determinants of endophytism in the Arabidopsis root mycobiome.</title>
        <authorList>
            <person name="Mesny F."/>
            <person name="Miyauchi S."/>
            <person name="Thiergart T."/>
            <person name="Pickel B."/>
            <person name="Atanasova L."/>
            <person name="Karlsson M."/>
            <person name="Huettel B."/>
            <person name="Barry K.W."/>
            <person name="Haridas S."/>
            <person name="Chen C."/>
            <person name="Bauer D."/>
            <person name="Andreopoulos W."/>
            <person name="Pangilinan J."/>
            <person name="LaButti K."/>
            <person name="Riley R."/>
            <person name="Lipzen A."/>
            <person name="Clum A."/>
            <person name="Drula E."/>
            <person name="Henrissat B."/>
            <person name="Kohler A."/>
            <person name="Grigoriev I.V."/>
            <person name="Martin F.M."/>
            <person name="Hacquard S."/>
        </authorList>
    </citation>
    <scope>NUCLEOTIDE SEQUENCE</scope>
    <source>
        <strain evidence="2">MPI-CAGE-CH-0243</strain>
    </source>
</reference>